<proteinExistence type="inferred from homology"/>
<dbReference type="InterPro" id="IPR015421">
    <property type="entry name" value="PyrdxlP-dep_Trfase_major"/>
</dbReference>
<keyword evidence="6" id="KW-1185">Reference proteome</keyword>
<comment type="similarity">
    <text evidence="1 4">Belongs to the DegT/DnrJ/EryC1 family.</text>
</comment>
<dbReference type="PANTHER" id="PTHR30244">
    <property type="entry name" value="TRANSAMINASE"/>
    <property type="match status" value="1"/>
</dbReference>
<evidence type="ECO:0000256" key="3">
    <source>
        <dbReference type="PIRSR" id="PIRSR000390-2"/>
    </source>
</evidence>
<dbReference type="GO" id="GO:0008483">
    <property type="term" value="F:transaminase activity"/>
    <property type="evidence" value="ECO:0007669"/>
    <property type="project" value="UniProtKB-KW"/>
</dbReference>
<dbReference type="EMBL" id="FWFQ01000025">
    <property type="protein sequence ID" value="SLN57669.1"/>
    <property type="molecule type" value="Genomic_DNA"/>
</dbReference>
<dbReference type="Pfam" id="PF01041">
    <property type="entry name" value="DegT_DnrJ_EryC1"/>
    <property type="match status" value="1"/>
</dbReference>
<dbReference type="Gene3D" id="3.90.1150.10">
    <property type="entry name" value="Aspartate Aminotransferase, domain 1"/>
    <property type="match status" value="1"/>
</dbReference>
<evidence type="ECO:0000256" key="1">
    <source>
        <dbReference type="ARBA" id="ARBA00037999"/>
    </source>
</evidence>
<evidence type="ECO:0000256" key="2">
    <source>
        <dbReference type="PIRSR" id="PIRSR000390-1"/>
    </source>
</evidence>
<name>A0A1Y5TD15_9RHOB</name>
<dbReference type="InterPro" id="IPR015422">
    <property type="entry name" value="PyrdxlP-dep_Trfase_small"/>
</dbReference>
<keyword evidence="5" id="KW-0032">Aminotransferase</keyword>
<dbReference type="GO" id="GO:0000271">
    <property type="term" value="P:polysaccharide biosynthetic process"/>
    <property type="evidence" value="ECO:0007669"/>
    <property type="project" value="TreeGrafter"/>
</dbReference>
<dbReference type="CDD" id="cd00616">
    <property type="entry name" value="AHBA_syn"/>
    <property type="match status" value="1"/>
</dbReference>
<evidence type="ECO:0000256" key="4">
    <source>
        <dbReference type="RuleBase" id="RU004508"/>
    </source>
</evidence>
<dbReference type="EC" id="2.6.1.92" evidence="5"/>
<gene>
    <name evidence="5" type="primary">pseC</name>
    <name evidence="5" type="ORF">PSA7680_03027</name>
</gene>
<dbReference type="OrthoDB" id="9768668at2"/>
<sequence>MIPYGRQDIRQEDIDAVVDVLKSDFLTQGPQVPAFEQAVAKAAGARHAVAVNSATSALHIACLALGLGPGDLLWTSPITFVASANVGRLCGADVDFVDVDPDTANMCPQALAEKLAAAKAAGRLPKVLIPVHMCGQSCDMAAIGALARDYGVKIVEDASHAIGGSFEGKPVGDCRHSDITVFSFHPVKIVTTAEGGVATTQDADLARRMELFRSHGVTRDPALMEGESEGGWYYQQVELGLNYRMTELQAALGVTQMTRLAEYVDRRNALAERYDAALGNLPLKRPGRLAQARSSFHLYVIRVEAARRRAVFDALRAEGIGVNVHYIPVHTQPYYRRLGFAPGQFPQAEGYYAQAISIPLYHGLTEAAQDQVVAAVEKALA</sequence>
<dbReference type="NCBIfam" id="TIGR03588">
    <property type="entry name" value="PseC"/>
    <property type="match status" value="1"/>
</dbReference>
<dbReference type="Gene3D" id="3.40.640.10">
    <property type="entry name" value="Type I PLP-dependent aspartate aminotransferase-like (Major domain)"/>
    <property type="match status" value="1"/>
</dbReference>
<dbReference type="InterPro" id="IPR015424">
    <property type="entry name" value="PyrdxlP-dep_Trfase"/>
</dbReference>
<evidence type="ECO:0000313" key="5">
    <source>
        <dbReference type="EMBL" id="SLN57669.1"/>
    </source>
</evidence>
<dbReference type="GO" id="GO:0030170">
    <property type="term" value="F:pyridoxal phosphate binding"/>
    <property type="evidence" value="ECO:0007669"/>
    <property type="project" value="TreeGrafter"/>
</dbReference>
<dbReference type="InterPro" id="IPR020026">
    <property type="entry name" value="PseC"/>
</dbReference>
<protein>
    <submittedName>
        <fullName evidence="5">UDP-4-amino-4, 6-dideoxy-N-acetyl-beta-L-altrosamine transaminase</fullName>
        <ecNumber evidence="5">2.6.1.92</ecNumber>
    </submittedName>
</protein>
<dbReference type="PIRSF" id="PIRSF000390">
    <property type="entry name" value="PLP_StrS"/>
    <property type="match status" value="1"/>
</dbReference>
<dbReference type="AlphaFoldDB" id="A0A1Y5TD15"/>
<dbReference type="RefSeq" id="WP_085869557.1">
    <property type="nucleotide sequence ID" value="NZ_FWFQ01000025.1"/>
</dbReference>
<dbReference type="SUPFAM" id="SSF53383">
    <property type="entry name" value="PLP-dependent transferases"/>
    <property type="match status" value="1"/>
</dbReference>
<reference evidence="5 6" key="1">
    <citation type="submission" date="2017-03" db="EMBL/GenBank/DDBJ databases">
        <authorList>
            <person name="Afonso C.L."/>
            <person name="Miller P.J."/>
            <person name="Scott M.A."/>
            <person name="Spackman E."/>
            <person name="Goraichik I."/>
            <person name="Dimitrov K.M."/>
            <person name="Suarez D.L."/>
            <person name="Swayne D.E."/>
        </authorList>
    </citation>
    <scope>NUCLEOTIDE SEQUENCE [LARGE SCALE GENOMIC DNA]</scope>
    <source>
        <strain evidence="5 6">CECT 7680</strain>
    </source>
</reference>
<dbReference type="InterPro" id="IPR000653">
    <property type="entry name" value="DegT/StrS_aminotransferase"/>
</dbReference>
<feature type="modified residue" description="N6-(pyridoxal phosphate)lysine" evidence="3">
    <location>
        <position position="188"/>
    </location>
</feature>
<dbReference type="Proteomes" id="UP000193409">
    <property type="component" value="Unassembled WGS sequence"/>
</dbReference>
<keyword evidence="3 4" id="KW-0663">Pyridoxal phosphate</keyword>
<evidence type="ECO:0000313" key="6">
    <source>
        <dbReference type="Proteomes" id="UP000193409"/>
    </source>
</evidence>
<organism evidence="5 6">
    <name type="scientific">Pseudoruegeria aquimaris</name>
    <dbReference type="NCBI Taxonomy" id="393663"/>
    <lineage>
        <taxon>Bacteria</taxon>
        <taxon>Pseudomonadati</taxon>
        <taxon>Pseudomonadota</taxon>
        <taxon>Alphaproteobacteria</taxon>
        <taxon>Rhodobacterales</taxon>
        <taxon>Roseobacteraceae</taxon>
        <taxon>Pseudoruegeria</taxon>
    </lineage>
</organism>
<dbReference type="PANTHER" id="PTHR30244:SF34">
    <property type="entry name" value="DTDP-4-AMINO-4,6-DIDEOXYGALACTOSE TRANSAMINASE"/>
    <property type="match status" value="1"/>
</dbReference>
<feature type="active site" description="Proton acceptor" evidence="2">
    <location>
        <position position="188"/>
    </location>
</feature>
<accession>A0A1Y5TD15</accession>
<keyword evidence="5" id="KW-0808">Transferase</keyword>